<evidence type="ECO:0000256" key="6">
    <source>
        <dbReference type="ARBA" id="ARBA00023136"/>
    </source>
</evidence>
<feature type="transmembrane region" description="Helical" evidence="7">
    <location>
        <begin position="268"/>
        <end position="291"/>
    </location>
</feature>
<dbReference type="PANTHER" id="PTHR48022">
    <property type="entry name" value="PLASTIDIC GLUCOSE TRANSPORTER 4"/>
    <property type="match status" value="1"/>
</dbReference>
<feature type="domain" description="Major facilitator superfamily (MFS) profile" evidence="8">
    <location>
        <begin position="19"/>
        <end position="455"/>
    </location>
</feature>
<dbReference type="PROSITE" id="PS00217">
    <property type="entry name" value="SUGAR_TRANSPORT_2"/>
    <property type="match status" value="1"/>
</dbReference>
<feature type="transmembrane region" description="Helical" evidence="7">
    <location>
        <begin position="337"/>
        <end position="356"/>
    </location>
</feature>
<keyword evidence="6 7" id="KW-0472">Membrane</keyword>
<accession>W9NK05</accession>
<dbReference type="EMBL" id="JH650988">
    <property type="protein sequence ID" value="EXA33093.1"/>
    <property type="molecule type" value="Genomic_DNA"/>
</dbReference>
<gene>
    <name evidence="9" type="ORF">FOVG_15696</name>
</gene>
<evidence type="ECO:0000259" key="8">
    <source>
        <dbReference type="PROSITE" id="PS50850"/>
    </source>
</evidence>
<dbReference type="GO" id="GO:0016020">
    <property type="term" value="C:membrane"/>
    <property type="evidence" value="ECO:0007669"/>
    <property type="project" value="UniProtKB-SubCell"/>
</dbReference>
<evidence type="ECO:0000256" key="7">
    <source>
        <dbReference type="SAM" id="Phobius"/>
    </source>
</evidence>
<evidence type="ECO:0000256" key="1">
    <source>
        <dbReference type="ARBA" id="ARBA00004141"/>
    </source>
</evidence>
<evidence type="ECO:0000256" key="4">
    <source>
        <dbReference type="ARBA" id="ARBA00022692"/>
    </source>
</evidence>
<feature type="transmembrane region" description="Helical" evidence="7">
    <location>
        <begin position="56"/>
        <end position="79"/>
    </location>
</feature>
<dbReference type="OrthoDB" id="6612291at2759"/>
<dbReference type="InterPro" id="IPR036259">
    <property type="entry name" value="MFS_trans_sf"/>
</dbReference>
<dbReference type="PANTHER" id="PTHR48022:SF72">
    <property type="entry name" value="MAJOR FACILITATOR SUPERFAMILY (MFS) PROFILE DOMAIN-CONTAINING PROTEIN-RELATED"/>
    <property type="match status" value="1"/>
</dbReference>
<dbReference type="Proteomes" id="UP000030751">
    <property type="component" value="Unassembled WGS sequence"/>
</dbReference>
<feature type="transmembrane region" description="Helical" evidence="7">
    <location>
        <begin position="146"/>
        <end position="164"/>
    </location>
</feature>
<name>W9NK05_FUSOX</name>
<keyword evidence="4 7" id="KW-0812">Transmembrane</keyword>
<evidence type="ECO:0000256" key="3">
    <source>
        <dbReference type="ARBA" id="ARBA00022448"/>
    </source>
</evidence>
<protein>
    <recommendedName>
        <fullName evidence="8">Major facilitator superfamily (MFS) profile domain-containing protein</fullName>
    </recommendedName>
</protein>
<dbReference type="InterPro" id="IPR050360">
    <property type="entry name" value="MFS_Sugar_Transporters"/>
</dbReference>
<proteinExistence type="inferred from homology"/>
<dbReference type="PRINTS" id="PR00171">
    <property type="entry name" value="SUGRTRNSPORT"/>
</dbReference>
<dbReference type="InterPro" id="IPR003663">
    <property type="entry name" value="Sugar/inositol_transpt"/>
</dbReference>
<feature type="transmembrane region" description="Helical" evidence="7">
    <location>
        <begin position="12"/>
        <end position="32"/>
    </location>
</feature>
<dbReference type="Pfam" id="PF00083">
    <property type="entry name" value="Sugar_tr"/>
    <property type="match status" value="1"/>
</dbReference>
<evidence type="ECO:0000256" key="2">
    <source>
        <dbReference type="ARBA" id="ARBA00010992"/>
    </source>
</evidence>
<keyword evidence="3" id="KW-0813">Transport</keyword>
<comment type="similarity">
    <text evidence="2">Belongs to the major facilitator superfamily. Sugar transporter (TC 2.A.1.1) family.</text>
</comment>
<dbReference type="InterPro" id="IPR005829">
    <property type="entry name" value="Sugar_transporter_CS"/>
</dbReference>
<dbReference type="SUPFAM" id="SSF103473">
    <property type="entry name" value="MFS general substrate transporter"/>
    <property type="match status" value="1"/>
</dbReference>
<reference evidence="9" key="1">
    <citation type="submission" date="2011-10" db="EMBL/GenBank/DDBJ databases">
        <title>The Genome Sequence of Fusarium oxysporum HDV247.</title>
        <authorList>
            <consortium name="The Broad Institute Genome Sequencing Platform"/>
            <person name="Ma L.-J."/>
            <person name="Gale L.R."/>
            <person name="Schwartz D.C."/>
            <person name="Zhou S."/>
            <person name="Corby-Kistler H."/>
            <person name="Young S.K."/>
            <person name="Zeng Q."/>
            <person name="Gargeya S."/>
            <person name="Fitzgerald M."/>
            <person name="Haas B."/>
            <person name="Abouelleil A."/>
            <person name="Alvarado L."/>
            <person name="Arachchi H.M."/>
            <person name="Berlin A."/>
            <person name="Brown A."/>
            <person name="Chapman S.B."/>
            <person name="Chen Z."/>
            <person name="Dunbar C."/>
            <person name="Freedman E."/>
            <person name="Gearin G."/>
            <person name="Goldberg J."/>
            <person name="Griggs A."/>
            <person name="Gujja S."/>
            <person name="Heiman D."/>
            <person name="Howarth C."/>
            <person name="Larson L."/>
            <person name="Lui A."/>
            <person name="MacDonald P.J.P."/>
            <person name="Montmayeur A."/>
            <person name="Murphy C."/>
            <person name="Neiman D."/>
            <person name="Pearson M."/>
            <person name="Priest M."/>
            <person name="Roberts A."/>
            <person name="Saif S."/>
            <person name="Shea T."/>
            <person name="Shenoy N."/>
            <person name="Sisk P."/>
            <person name="Stolte C."/>
            <person name="Sykes S."/>
            <person name="Wortman J."/>
            <person name="Nusbaum C."/>
            <person name="Birren B."/>
        </authorList>
    </citation>
    <scope>NUCLEOTIDE SEQUENCE [LARGE SCALE GENOMIC DNA]</scope>
    <source>
        <strain evidence="9">HDV247</strain>
    </source>
</reference>
<dbReference type="AlphaFoldDB" id="W9NK05"/>
<feature type="transmembrane region" description="Helical" evidence="7">
    <location>
        <begin position="303"/>
        <end position="325"/>
    </location>
</feature>
<keyword evidence="5 7" id="KW-1133">Transmembrane helix</keyword>
<organism evidence="9">
    <name type="scientific">Fusarium oxysporum f. sp. pisi HDV247</name>
    <dbReference type="NCBI Taxonomy" id="1080344"/>
    <lineage>
        <taxon>Eukaryota</taxon>
        <taxon>Fungi</taxon>
        <taxon>Dikarya</taxon>
        <taxon>Ascomycota</taxon>
        <taxon>Pezizomycotina</taxon>
        <taxon>Sordariomycetes</taxon>
        <taxon>Hypocreomycetidae</taxon>
        <taxon>Hypocreales</taxon>
        <taxon>Nectriaceae</taxon>
        <taxon>Fusarium</taxon>
        <taxon>Fusarium oxysporum species complex</taxon>
    </lineage>
</organism>
<feature type="transmembrane region" description="Helical" evidence="7">
    <location>
        <begin position="362"/>
        <end position="384"/>
    </location>
</feature>
<dbReference type="InterPro" id="IPR005828">
    <property type="entry name" value="MFS_sugar_transport-like"/>
</dbReference>
<comment type="subcellular location">
    <subcellularLocation>
        <location evidence="1">Membrane</location>
        <topology evidence="1">Multi-pass membrane protein</topology>
    </subcellularLocation>
</comment>
<dbReference type="PROSITE" id="PS50850">
    <property type="entry name" value="MFS"/>
    <property type="match status" value="1"/>
</dbReference>
<dbReference type="HOGENOM" id="CLU_001265_30_3_1"/>
<feature type="transmembrane region" description="Helical" evidence="7">
    <location>
        <begin position="391"/>
        <end position="410"/>
    </location>
</feature>
<evidence type="ECO:0000313" key="9">
    <source>
        <dbReference type="EMBL" id="EXA33093.1"/>
    </source>
</evidence>
<evidence type="ECO:0000256" key="5">
    <source>
        <dbReference type="ARBA" id="ARBA00022989"/>
    </source>
</evidence>
<reference evidence="9" key="2">
    <citation type="submission" date="2012-05" db="EMBL/GenBank/DDBJ databases">
        <title>Annotation of the Genome Sequence of Fusarium oxysporum HDV247.</title>
        <authorList>
            <consortium name="The Broad Institute Genomics Platform"/>
            <person name="Ma L.-J."/>
            <person name="Corby-Kistler H."/>
            <person name="Broz K."/>
            <person name="Gale L.R."/>
            <person name="Jonkers W."/>
            <person name="O'Donnell K."/>
            <person name="Ploetz R."/>
            <person name="Steinberg C."/>
            <person name="Schwartz D.C."/>
            <person name="VanEtten H."/>
            <person name="Zhou S."/>
            <person name="Young S.K."/>
            <person name="Zeng Q."/>
            <person name="Gargeya S."/>
            <person name="Fitzgerald M."/>
            <person name="Abouelleil A."/>
            <person name="Alvarado L."/>
            <person name="Chapman S.B."/>
            <person name="Gainer-Dewar J."/>
            <person name="Goldberg J."/>
            <person name="Griggs A."/>
            <person name="Gujja S."/>
            <person name="Hansen M."/>
            <person name="Howarth C."/>
            <person name="Imamovic A."/>
            <person name="Ireland A."/>
            <person name="Larimer J."/>
            <person name="McCowan C."/>
            <person name="Murphy C."/>
            <person name="Pearson M."/>
            <person name="Poon T.W."/>
            <person name="Priest M."/>
            <person name="Roberts A."/>
            <person name="Saif S."/>
            <person name="Shea T."/>
            <person name="Sykes S."/>
            <person name="Wortman J."/>
            <person name="Nusbaum C."/>
            <person name="Birren B."/>
        </authorList>
    </citation>
    <scope>NUCLEOTIDE SEQUENCE</scope>
    <source>
        <strain evidence="9">HDV247</strain>
    </source>
</reference>
<dbReference type="InterPro" id="IPR020846">
    <property type="entry name" value="MFS_dom"/>
</dbReference>
<sequence length="455" mass="50181">MMNPFTGWMGHGIRLQAGISGTCLLSFVLFGYDQGVFGGILQNSHWKDQFGDPNDVMTGIIVSSYTLGCIGGCVINFLVGEFLGRRKAIGLGMILIIIGAVLQACSFNLPELFAGRVITGLGTGLKSSTVPSYQSELCLPHLRGRLVSAQLLFVAVGVVFAYWFDYALHFVGGSFAWRFPLAFQIVFAAIVLVLLLDLPESPRWLYKAGRQRDATQALCRVFDQAEDSEFIRLEQESIAKALELESRESSNSWLSLFKNDAVKTRRRVLLAYAVMILDQATGINLVVFYIPSALTINVGMDPSTAQIVAGCVQIVFMLGSLLPTFALDRMGRRKTMLWGSFGLGFSMMMIAILLSFEGNPSTASAAVAFFFLNFIVVMVSPIIINRIGWKSYLIFMVIAFAFVPIIYFFYPETSNLSLEEIDHLFLDSSNSVGHVHDEKVTVSVEEGTYVRSASK</sequence>
<dbReference type="GO" id="GO:0005351">
    <property type="term" value="F:carbohydrate:proton symporter activity"/>
    <property type="evidence" value="ECO:0007669"/>
    <property type="project" value="TreeGrafter"/>
</dbReference>
<dbReference type="Gene3D" id="1.20.1250.20">
    <property type="entry name" value="MFS general substrate transporter like domains"/>
    <property type="match status" value="1"/>
</dbReference>
<feature type="transmembrane region" description="Helical" evidence="7">
    <location>
        <begin position="176"/>
        <end position="196"/>
    </location>
</feature>